<evidence type="ECO:0000256" key="9">
    <source>
        <dbReference type="ARBA" id="ARBA00049534"/>
    </source>
</evidence>
<dbReference type="NCBIfam" id="TIGR01855">
    <property type="entry name" value="IMP_synth_hisH"/>
    <property type="match status" value="1"/>
</dbReference>
<comment type="catalytic activity">
    <reaction evidence="8 12">
        <text>5-[(5-phospho-1-deoxy-D-ribulos-1-ylimino)methylamino]-1-(5-phospho-beta-D-ribosyl)imidazole-4-carboxamide + L-glutamine = D-erythro-1-(imidazol-4-yl)glycerol 3-phosphate + 5-amino-1-(5-phospho-beta-D-ribosyl)imidazole-4-carboxamide + L-glutamate + H(+)</text>
        <dbReference type="Rhea" id="RHEA:24793"/>
        <dbReference type="ChEBI" id="CHEBI:15378"/>
        <dbReference type="ChEBI" id="CHEBI:29985"/>
        <dbReference type="ChEBI" id="CHEBI:58278"/>
        <dbReference type="ChEBI" id="CHEBI:58359"/>
        <dbReference type="ChEBI" id="CHEBI:58475"/>
        <dbReference type="ChEBI" id="CHEBI:58525"/>
        <dbReference type="EC" id="4.3.2.10"/>
    </reaction>
</comment>
<dbReference type="InterPro" id="IPR014640">
    <property type="entry name" value="IGPS_HisHF"/>
</dbReference>
<dbReference type="InterPro" id="IPR017926">
    <property type="entry name" value="GATASE"/>
</dbReference>
<evidence type="ECO:0000256" key="2">
    <source>
        <dbReference type="ARBA" id="ARBA00022605"/>
    </source>
</evidence>
<feature type="active site" description="For GATase activity" evidence="13">
    <location>
        <position position="202"/>
    </location>
</feature>
<evidence type="ECO:0000256" key="14">
    <source>
        <dbReference type="PIRSR" id="PIRSR036936-2"/>
    </source>
</evidence>
<feature type="region of interest" description="PRFAR binding" evidence="14">
    <location>
        <begin position="414"/>
        <end position="416"/>
    </location>
</feature>
<dbReference type="SUPFAM" id="SSF51366">
    <property type="entry name" value="Ribulose-phoshate binding barrel"/>
    <property type="match status" value="1"/>
</dbReference>
<dbReference type="PANTHER" id="PTHR21235">
    <property type="entry name" value="IMIDAZOLE GLYCEROL PHOSPHATE SYNTHASE SUBUNIT HISF/H IGP SYNTHASE SUBUNIT HISF/H"/>
    <property type="match status" value="1"/>
</dbReference>
<proteinExistence type="inferred from homology"/>
<feature type="active site" description="For GATase activity" evidence="13">
    <location>
        <position position="200"/>
    </location>
</feature>
<comment type="catalytic activity">
    <reaction evidence="9 12">
        <text>L-glutamine + H2O = L-glutamate + NH4(+)</text>
        <dbReference type="Rhea" id="RHEA:15889"/>
        <dbReference type="ChEBI" id="CHEBI:15377"/>
        <dbReference type="ChEBI" id="CHEBI:28938"/>
        <dbReference type="ChEBI" id="CHEBI:29985"/>
        <dbReference type="ChEBI" id="CHEBI:58359"/>
        <dbReference type="EC" id="3.5.1.2"/>
    </reaction>
</comment>
<evidence type="ECO:0000313" key="17">
    <source>
        <dbReference type="EMBL" id="KAJ1964434.1"/>
    </source>
</evidence>
<dbReference type="InterPro" id="IPR010139">
    <property type="entry name" value="Imidazole-glycPsynth_HisH"/>
</dbReference>
<dbReference type="PANTHER" id="PTHR21235:SF2">
    <property type="entry name" value="IMIDAZOLE GLYCEROL PHOSPHATE SYNTHASE HISHF"/>
    <property type="match status" value="1"/>
</dbReference>
<evidence type="ECO:0000256" key="15">
    <source>
        <dbReference type="RuleBase" id="RU003657"/>
    </source>
</evidence>
<dbReference type="CDD" id="cd01748">
    <property type="entry name" value="GATase1_IGP_Synthase"/>
    <property type="match status" value="1"/>
</dbReference>
<feature type="active site" evidence="13">
    <location>
        <position position="416"/>
    </location>
</feature>
<evidence type="ECO:0000256" key="4">
    <source>
        <dbReference type="ARBA" id="ARBA00022962"/>
    </source>
</evidence>
<keyword evidence="3 12" id="KW-0378">Hydrolase</keyword>
<evidence type="ECO:0000256" key="10">
    <source>
        <dbReference type="ARBA" id="ARBA00055946"/>
    </source>
</evidence>
<dbReference type="Gene3D" id="3.20.20.70">
    <property type="entry name" value="Aldolase class I"/>
    <property type="match status" value="1"/>
</dbReference>
<dbReference type="GO" id="GO:0004359">
    <property type="term" value="F:glutaminase activity"/>
    <property type="evidence" value="ECO:0007669"/>
    <property type="project" value="UniProtKB-EC"/>
</dbReference>
<dbReference type="AlphaFoldDB" id="A0A9W8ASS9"/>
<gene>
    <name evidence="17" type="primary">HIS7</name>
    <name evidence="17" type="ORF">IWQ62_002932</name>
</gene>
<evidence type="ECO:0000256" key="5">
    <source>
        <dbReference type="ARBA" id="ARBA00023102"/>
    </source>
</evidence>
<feature type="region of interest" description="PRFAR binding" evidence="14">
    <location>
        <begin position="535"/>
        <end position="536"/>
    </location>
</feature>
<comment type="function">
    <text evidence="10 12">IGPS catalyzes the conversion of PRFAR and glutamine to IGP, AICAR and glutamate. The glutaminase domain produces the ammonia necessary for the cyclase domain to produce IGP and AICAR from PRFAR. The ammonia is channeled to the active site of the cyclase domain.</text>
</comment>
<dbReference type="Proteomes" id="UP001150925">
    <property type="component" value="Unassembled WGS sequence"/>
</dbReference>
<dbReference type="NCBIfam" id="TIGR00735">
    <property type="entry name" value="hisF"/>
    <property type="match status" value="1"/>
</dbReference>
<dbReference type="FunFam" id="3.20.20.70:FF:000094">
    <property type="entry name" value="Imidazole glycerol phosphate synthase hisHF"/>
    <property type="match status" value="1"/>
</dbReference>
<keyword evidence="7 12" id="KW-0511">Multifunctional enzyme</keyword>
<dbReference type="GO" id="GO:0000107">
    <property type="term" value="F:imidazoleglycerol-phosphate synthase activity"/>
    <property type="evidence" value="ECO:0007669"/>
    <property type="project" value="UniProtKB-UniRule"/>
</dbReference>
<dbReference type="GO" id="GO:0016829">
    <property type="term" value="F:lyase activity"/>
    <property type="evidence" value="ECO:0007669"/>
    <property type="project" value="UniProtKB-KW"/>
</dbReference>
<dbReference type="InterPro" id="IPR050064">
    <property type="entry name" value="IGPS_HisA/HisF"/>
</dbReference>
<keyword evidence="2 12" id="KW-0028">Amino-acid biosynthesis</keyword>
<evidence type="ECO:0000256" key="6">
    <source>
        <dbReference type="ARBA" id="ARBA00023239"/>
    </source>
</evidence>
<evidence type="ECO:0000256" key="8">
    <source>
        <dbReference type="ARBA" id="ARBA00047838"/>
    </source>
</evidence>
<keyword evidence="18" id="KW-1185">Reference proteome</keyword>
<name>A0A9W8ASS9_9FUNG</name>
<organism evidence="17 18">
    <name type="scientific">Dispira parvispora</name>
    <dbReference type="NCBI Taxonomy" id="1520584"/>
    <lineage>
        <taxon>Eukaryota</taxon>
        <taxon>Fungi</taxon>
        <taxon>Fungi incertae sedis</taxon>
        <taxon>Zoopagomycota</taxon>
        <taxon>Kickxellomycotina</taxon>
        <taxon>Dimargaritomycetes</taxon>
        <taxon>Dimargaritales</taxon>
        <taxon>Dimargaritaceae</taxon>
        <taxon>Dispira</taxon>
    </lineage>
</organism>
<evidence type="ECO:0000256" key="12">
    <source>
        <dbReference type="PIRNR" id="PIRNR036936"/>
    </source>
</evidence>
<accession>A0A9W8ASS9</accession>
<dbReference type="InterPro" id="IPR013785">
    <property type="entry name" value="Aldolase_TIM"/>
</dbReference>
<feature type="active site" description="For GATase activity" evidence="13">
    <location>
        <position position="81"/>
    </location>
</feature>
<dbReference type="PROSITE" id="PS51273">
    <property type="entry name" value="GATASE_TYPE_1"/>
    <property type="match status" value="1"/>
</dbReference>
<comment type="caution">
    <text evidence="17">The sequence shown here is derived from an EMBL/GenBank/DDBJ whole genome shotgun (WGS) entry which is preliminary data.</text>
</comment>
<evidence type="ECO:0000259" key="16">
    <source>
        <dbReference type="Pfam" id="PF00117"/>
    </source>
</evidence>
<dbReference type="Pfam" id="PF00117">
    <property type="entry name" value="GATase"/>
    <property type="match status" value="1"/>
</dbReference>
<feature type="region of interest" description="PRFAR binding" evidence="14">
    <location>
        <begin position="512"/>
        <end position="513"/>
    </location>
</feature>
<dbReference type="FunFam" id="3.40.50.880:FF:000039">
    <property type="entry name" value="Imidazole glycerol phosphate synthase hisHF"/>
    <property type="match status" value="1"/>
</dbReference>
<evidence type="ECO:0000256" key="3">
    <source>
        <dbReference type="ARBA" id="ARBA00022801"/>
    </source>
</evidence>
<feature type="binding site" evidence="14">
    <location>
        <position position="481"/>
    </location>
    <ligand>
        <name>substrate</name>
    </ligand>
</feature>
<sequence length="565" mass="62317">MTEIYLLDYGAGNVRSVVNAVSQLGYTLKEVQKPEDILKADKILFPGVGAFGQAMEALERKGYTEALKAFVKSGKPFMGICVGMQVLFEGSDESPETPGLGIIKGRVQRFTNTDKSVPHMGWNRLLIAKEQSLIQHTAPHPKSLAQQQGIDHTQVYYFVHSYAVPYSPAQQQWTLTVTQYGNEQFISSVQLGNMFCTQFHPEKSGPAGLALFRAFLERPVTTLPLGEHPPVGSVVYRDIPLSPRDYFTTRVVACLDVRANDRGDLVVTKGDQYDVRDRETADGDVRNLGKPVELAERYYREGADEITFLNITSFRNIPMQDLPMLKVLQEASRTIFVPLTVGGGIRNITDPDGRSYSALEVAGEYFRSGADKISIGSDAVYAAEAYWQNQGRKLGNTAIESIAKAYGAQAVVISVDPRRVYVADPSDTLHHVLETKFPGPNGERYCWYQCTVKGGREGRDIDVHQLVTACEDLGAGEILLNCMDRDGTNSGYDLELIADVKRAITIPVIASSGAGRVEHFSEVVRKTGVEATLAAGIFHRKEVPISQVKDHLDQSGFPIRHMVPL</sequence>
<feature type="active site" evidence="13">
    <location>
        <position position="256"/>
    </location>
</feature>
<dbReference type="Gene3D" id="3.40.50.880">
    <property type="match status" value="1"/>
</dbReference>
<feature type="region of interest" description="PRFAR binding" evidence="14">
    <location>
        <begin position="376"/>
        <end position="377"/>
    </location>
</feature>
<feature type="region of interest" description="PRFAR binding" evidence="14">
    <location>
        <begin position="486"/>
        <end position="487"/>
    </location>
</feature>
<protein>
    <recommendedName>
        <fullName evidence="12">Imidazole glycerol phosphate synthase hisHF</fullName>
    </recommendedName>
    <domain>
        <recommendedName>
            <fullName evidence="12">Glutaminase</fullName>
            <ecNumber evidence="12">3.5.1.2</ecNumber>
        </recommendedName>
    </domain>
    <domain>
        <recommendedName>
            <fullName evidence="12">Cyclase</fullName>
        </recommendedName>
    </domain>
</protein>
<evidence type="ECO:0000256" key="7">
    <source>
        <dbReference type="ARBA" id="ARBA00023268"/>
    </source>
</evidence>
<keyword evidence="5 12" id="KW-0368">Histidine biosynthesis</keyword>
<feature type="binding site" description="covalent" evidence="14">
    <location>
        <position position="81"/>
    </location>
    <ligand>
        <name>L-glutamine</name>
        <dbReference type="ChEBI" id="CHEBI:58359"/>
    </ligand>
</feature>
<feature type="binding site" evidence="14">
    <location>
        <position position="344"/>
    </location>
    <ligand>
        <name>substrate</name>
    </ligand>
</feature>
<dbReference type="EMBL" id="JANBPY010000700">
    <property type="protein sequence ID" value="KAJ1964434.1"/>
    <property type="molecule type" value="Genomic_DNA"/>
</dbReference>
<dbReference type="HAMAP" id="MF_00278">
    <property type="entry name" value="HisH"/>
    <property type="match status" value="1"/>
</dbReference>
<dbReference type="InterPro" id="IPR029062">
    <property type="entry name" value="Class_I_gatase-like"/>
</dbReference>
<feature type="domain" description="Glutamine amidotransferase" evidence="16">
    <location>
        <begin position="6"/>
        <end position="215"/>
    </location>
</feature>
<evidence type="ECO:0000256" key="11">
    <source>
        <dbReference type="ARBA" id="ARBA00061106"/>
    </source>
</evidence>
<comment type="pathway">
    <text evidence="1 12">Amino-acid biosynthesis; L-histidine biosynthesis; L-histidine from 5-phospho-alpha-D-ribose 1-diphosphate: step 5/9.</text>
</comment>
<comment type="similarity">
    <text evidence="15">Belongs to the HisA/HisF family.</text>
</comment>
<dbReference type="InterPro" id="IPR006062">
    <property type="entry name" value="His_biosynth"/>
</dbReference>
<keyword evidence="4 12" id="KW-0315">Glutamine amidotransferase</keyword>
<evidence type="ECO:0000313" key="18">
    <source>
        <dbReference type="Proteomes" id="UP001150925"/>
    </source>
</evidence>
<reference evidence="17" key="1">
    <citation type="submission" date="2022-07" db="EMBL/GenBank/DDBJ databases">
        <title>Phylogenomic reconstructions and comparative analyses of Kickxellomycotina fungi.</title>
        <authorList>
            <person name="Reynolds N.K."/>
            <person name="Stajich J.E."/>
            <person name="Barry K."/>
            <person name="Grigoriev I.V."/>
            <person name="Crous P."/>
            <person name="Smith M.E."/>
        </authorList>
    </citation>
    <scope>NUCLEOTIDE SEQUENCE</scope>
    <source>
        <strain evidence="17">RSA 1196</strain>
    </source>
</reference>
<evidence type="ECO:0000256" key="13">
    <source>
        <dbReference type="PIRSR" id="PIRSR036936-1"/>
    </source>
</evidence>
<dbReference type="CDD" id="cd04731">
    <property type="entry name" value="HisF"/>
    <property type="match status" value="1"/>
</dbReference>
<dbReference type="EC" id="3.5.1.2" evidence="12"/>
<dbReference type="SUPFAM" id="SSF52317">
    <property type="entry name" value="Class I glutamine amidotransferase-like"/>
    <property type="match status" value="1"/>
</dbReference>
<dbReference type="InterPro" id="IPR011060">
    <property type="entry name" value="RibuloseP-bd_barrel"/>
</dbReference>
<dbReference type="PIRSF" id="PIRSF036936">
    <property type="entry name" value="IGPS_HisHF"/>
    <property type="match status" value="1"/>
</dbReference>
<dbReference type="InterPro" id="IPR004651">
    <property type="entry name" value="HisF"/>
</dbReference>
<dbReference type="GO" id="GO:0000105">
    <property type="term" value="P:L-histidine biosynthetic process"/>
    <property type="evidence" value="ECO:0007669"/>
    <property type="project" value="UniProtKB-UniRule"/>
</dbReference>
<comment type="similarity">
    <text evidence="11 12">In the C-terminal section; belongs to the HisA/HisF family.</text>
</comment>
<keyword evidence="6 12" id="KW-0456">Lyase</keyword>
<dbReference type="OrthoDB" id="10254903at2759"/>
<evidence type="ECO:0000256" key="1">
    <source>
        <dbReference type="ARBA" id="ARBA00005091"/>
    </source>
</evidence>
<dbReference type="Pfam" id="PF00977">
    <property type="entry name" value="His_biosynth"/>
    <property type="match status" value="1"/>
</dbReference>